<dbReference type="EMBL" id="VUJX02000003">
    <property type="protein sequence ID" value="KAL0938426.1"/>
    <property type="molecule type" value="Genomic_DNA"/>
</dbReference>
<keyword evidence="2" id="KW-1185">Reference proteome</keyword>
<dbReference type="Proteomes" id="UP000805649">
    <property type="component" value="Unassembled WGS sequence"/>
</dbReference>
<sequence length="2134" mass="235249">MASWISAGMFGSAAPAKSKAPEDDEPVVLSRDDVSDYNEDNILPQSPETLSEIRKWLQPTSYDDKSSEFKKHLSSHVAGTGQWLLSSDTYREWHDSYQNGLLWIRGIPGSGKSVFAATLVHSLAQESVLVLYFFFRQIIDANHSPTAALRDWLAQILNYSPPLQLKLKELLKEKRSLESLSFSDIWSYLRTALSHLPKAYCVVDALDEMDQGEHADQFLQSLATLSQWRPSEFKVIITSRPVPSVERPLRMAKALNIRLEEDLVDIDIASYVQSRLSTSSIPKEEHVAIQKAVPGRANGLFLYAKLAIDAFLRPGANIQEVLRELPADLNVMYNDLLRQHAERSGVPNDTQLLILQWVTHASRPLRLLEIAEMLSVTTQSEDKPSLRETKDLVRAACGPLLEIMPNETICVVHHSLTEFLNGSTREPDAQGYPILDFGSTHNSLAICCLSYLQSGCLDEVQVRLRSFNSDEYERNSMDMNQRWLSTPFLRYALSNWYIHVRKAASVGFDQTQVNNMLDSFLTGETLSKWAYLSGLLTRASETTPFLTSIILGLTEYTKRLLKQPGAYQTDKDKEIASSLPLAASHGYEDLVKLLMQHSKNLDAVDRRGYTALHYAAMHNHKGIAVKLLEAGADPLAKKAEAEGTFHIPGGETRSNAFDYACNYGHEEVAIVFLPYFKTSKMINYAFHCAVSRNRAVLLEKILENPLVNVNSQRHYCGVTALFVACSTQNPQMVKLLLEAGADPNILRRDGNQDSDVPKGQTALFDLVSGKRVKNETDTQAAVECFELLIRAGVNIHQLDFDGCTALHLATDPVLVRLLLDAGADPNAVNRFGETLLHLSENHDIIQLLLEHANADTTLKAKPGGCTPLLSALEKGIIDKALQLVEFGADLLETDDKGNGAIHYVLRNRQFSTEQRNLLHRLVASGADINLRNNSGQTLLHLLGQGVNSMFPRSKLESVDQHILADLIQLGADLELKDNEGQTPLYKMIRASSDSLAQREACQTMMAAGALLNTTDSKGQTLLHAYVSGDGSDVDFVKFLVSHGVDPLQTDNEGNTLWHVALPRYCKYSFGKSTHPPTLFEKFIDMGVSPEQPNYIGRTPLHVVSSFRPGYFSLHNRSTDRDEVTVFNYVLALQQNVDYADNRGVTALHLAATFSEWQTWRLLQTGADPFNATSESLTALHLAARYGQSNIVGMLLEALKMQSDTGNFIRTINVRDASGKTPLYYACASGRVQIVKLLIQAGAEVWVDQYEGSAWEGCAHFEDKQNRLVRREYNSGPDCGSVTITDRSPPKLTQNEGWAFGTTALYSEGLHEIIKVLMHFKSGKAEIIDQAITHAAQENFHFTVECLLNARAAFQFVEPYRNNDPAVASCLALIEKLRDSPSETKPARPLDALRAQALLEIRTPEVAAEKWMKMDCLKVDEKAETVLHRLVSSGDDINLARLATLEVAQKFEQQDWCSQYDRGNYRVQPLLIEACDREEPNMDVIRVLVESVGVNLNSRRRLGGFSIGEGALHILVRGGFWWQTSVALPYLVQKGADIEIRDGNGLTPLNAALERVGSITFNRRLVEKLIELGADVNSVDDKGKSCLSRVAGDTKLTKFLLQNGAIVSSSALIAAIDNKDPGLLEALLSTGADPNVQQTIEQKQGNNFFGGDVGGHNPFGGSSTAAGGGAFTAFGGGSNPVGAGTNAFGGGSNPFAAGTNAFGGKGSNPFERGASNPFASQRNPSASEMYPLHYVAHLDYKFRDQNADHDIYEKMARILLRYGADPNAQYAAEFGKKSVISHISSLGRIGWLFSECPSLDLELRDGSGKTLLLEICGTKISAFGRRSEIPNDADDFILSTLQILINRGADVRVRDYSGENALHHLLSPGNHSIAKPVKWFATHAPELVNSVCDNGIAPLHLAILRLGSETSAPLDEIEVLLDSGADPQLRDGEGNTTLHLLLTSQWKASIDGTVGGNRRKLFERLVATGVDVNARNSKGETPAFAFFRHGGFQYVAQHFDPSTKPLFDFGPSSKSEEARRNLINDGLEAPFFQFLEQSGVDFKAVNNTGETLLHIVAADKSGSRPVPKKREKRFQFLMRKGVDVAAEDNNQRTALDVAAALNNKAILELFEKKPTAVSEDQVQKSPVFAPVRLFG</sequence>
<reference evidence="1 2" key="1">
    <citation type="journal article" date="2020" name="Phytopathology">
        <title>Genome Sequence Resources of Colletotrichum truncatum, C. plurivorum, C. musicola, and C. sojae: Four Species Pathogenic to Soybean (Glycine max).</title>
        <authorList>
            <person name="Rogerio F."/>
            <person name="Boufleur T.R."/>
            <person name="Ciampi-Guillardi M."/>
            <person name="Sukno S.A."/>
            <person name="Thon M.R."/>
            <person name="Massola Junior N.S."/>
            <person name="Baroncelli R."/>
        </authorList>
    </citation>
    <scope>NUCLEOTIDE SEQUENCE [LARGE SCALE GENOMIC DNA]</scope>
    <source>
        <strain evidence="1 2">CMES1059</strain>
    </source>
</reference>
<comment type="caution">
    <text evidence="1">The sequence shown here is derived from an EMBL/GenBank/DDBJ whole genome shotgun (WGS) entry which is preliminary data.</text>
</comment>
<gene>
    <name evidence="1" type="ORF">CTRU02_205036</name>
</gene>
<protein>
    <submittedName>
        <fullName evidence="1">Ankyrin repeat-containing protein</fullName>
    </submittedName>
</protein>
<evidence type="ECO:0000313" key="2">
    <source>
        <dbReference type="Proteomes" id="UP000805649"/>
    </source>
</evidence>
<organism evidence="1 2">
    <name type="scientific">Colletotrichum truncatum</name>
    <name type="common">Anthracnose fungus</name>
    <name type="synonym">Colletotrichum capsici</name>
    <dbReference type="NCBI Taxonomy" id="5467"/>
    <lineage>
        <taxon>Eukaryota</taxon>
        <taxon>Fungi</taxon>
        <taxon>Dikarya</taxon>
        <taxon>Ascomycota</taxon>
        <taxon>Pezizomycotina</taxon>
        <taxon>Sordariomycetes</taxon>
        <taxon>Hypocreomycetidae</taxon>
        <taxon>Glomerellales</taxon>
        <taxon>Glomerellaceae</taxon>
        <taxon>Colletotrichum</taxon>
        <taxon>Colletotrichum truncatum species complex</taxon>
    </lineage>
</organism>
<name>A0ACC3Z2V5_COLTU</name>
<proteinExistence type="predicted"/>
<evidence type="ECO:0000313" key="1">
    <source>
        <dbReference type="EMBL" id="KAL0938426.1"/>
    </source>
</evidence>
<accession>A0ACC3Z2V5</accession>